<accession>A0ACB6Q9V5</accession>
<reference evidence="1" key="1">
    <citation type="journal article" date="2020" name="Stud. Mycol.">
        <title>101 Dothideomycetes genomes: a test case for predicting lifestyles and emergence of pathogens.</title>
        <authorList>
            <person name="Haridas S."/>
            <person name="Albert R."/>
            <person name="Binder M."/>
            <person name="Bloem J."/>
            <person name="Labutti K."/>
            <person name="Salamov A."/>
            <person name="Andreopoulos B."/>
            <person name="Baker S."/>
            <person name="Barry K."/>
            <person name="Bills G."/>
            <person name="Bluhm B."/>
            <person name="Cannon C."/>
            <person name="Castanera R."/>
            <person name="Culley D."/>
            <person name="Daum C."/>
            <person name="Ezra D."/>
            <person name="Gonzalez J."/>
            <person name="Henrissat B."/>
            <person name="Kuo A."/>
            <person name="Liang C."/>
            <person name="Lipzen A."/>
            <person name="Lutzoni F."/>
            <person name="Magnuson J."/>
            <person name="Mondo S."/>
            <person name="Nolan M."/>
            <person name="Ohm R."/>
            <person name="Pangilinan J."/>
            <person name="Park H.-J."/>
            <person name="Ramirez L."/>
            <person name="Alfaro M."/>
            <person name="Sun H."/>
            <person name="Tritt A."/>
            <person name="Yoshinaga Y."/>
            <person name="Zwiers L.-H."/>
            <person name="Turgeon B."/>
            <person name="Goodwin S."/>
            <person name="Spatafora J."/>
            <person name="Crous P."/>
            <person name="Grigoriev I."/>
        </authorList>
    </citation>
    <scope>NUCLEOTIDE SEQUENCE</scope>
    <source>
        <strain evidence="1">ATCC 200398</strain>
    </source>
</reference>
<protein>
    <submittedName>
        <fullName evidence="1">Uncharacterized protein</fullName>
    </submittedName>
</protein>
<comment type="caution">
    <text evidence="1">The sequence shown here is derived from an EMBL/GenBank/DDBJ whole genome shotgun (WGS) entry which is preliminary data.</text>
</comment>
<name>A0ACB6Q9V5_9PLEO</name>
<dbReference type="Proteomes" id="UP000799755">
    <property type="component" value="Unassembled WGS sequence"/>
</dbReference>
<sequence>MKTSIRFMRDGACGVGGPGDKDDYERAFFKSMSVLYCLRSREGESRVNHINPVQFNQEESKISPANKSTNIPLPSNLILMGNFGAILDCSKSAYSINVYTVSIPANIMPSERFSGGIEHYSYTVYWESTELTLLQAASSSGAPKTSLPLAVSETAVAGIGAGASVASSPSRALRLERLRANVHIGVGVGVGVGVLVLLVCFRGFWDWGRKQQQIKYLDSKASMKEMKVFDMGRGEVDFPMELSIEITLPELLAGMPVNGSSGVKEDRKFNRKKYNLQVNIEEGVRDNLKRDKQRFPSHKCENRRLGGFISAAEIDILENLEPLIIDLGRGGKKQDRLCRGKGSCFLKKIQLWGNVDDDIRAPG</sequence>
<organism evidence="1 2">
    <name type="scientific">Lindgomyces ingoldianus</name>
    <dbReference type="NCBI Taxonomy" id="673940"/>
    <lineage>
        <taxon>Eukaryota</taxon>
        <taxon>Fungi</taxon>
        <taxon>Dikarya</taxon>
        <taxon>Ascomycota</taxon>
        <taxon>Pezizomycotina</taxon>
        <taxon>Dothideomycetes</taxon>
        <taxon>Pleosporomycetidae</taxon>
        <taxon>Pleosporales</taxon>
        <taxon>Lindgomycetaceae</taxon>
        <taxon>Lindgomyces</taxon>
    </lineage>
</organism>
<proteinExistence type="predicted"/>
<gene>
    <name evidence="1" type="ORF">BDR25DRAFT_362866</name>
</gene>
<keyword evidence="2" id="KW-1185">Reference proteome</keyword>
<evidence type="ECO:0000313" key="2">
    <source>
        <dbReference type="Proteomes" id="UP000799755"/>
    </source>
</evidence>
<dbReference type="EMBL" id="MU003551">
    <property type="protein sequence ID" value="KAF2463315.1"/>
    <property type="molecule type" value="Genomic_DNA"/>
</dbReference>
<evidence type="ECO:0000313" key="1">
    <source>
        <dbReference type="EMBL" id="KAF2463315.1"/>
    </source>
</evidence>